<organism evidence="1 2">
    <name type="scientific">Coniosporium uncinatum</name>
    <dbReference type="NCBI Taxonomy" id="93489"/>
    <lineage>
        <taxon>Eukaryota</taxon>
        <taxon>Fungi</taxon>
        <taxon>Dikarya</taxon>
        <taxon>Ascomycota</taxon>
        <taxon>Pezizomycotina</taxon>
        <taxon>Dothideomycetes</taxon>
        <taxon>Dothideomycetes incertae sedis</taxon>
        <taxon>Coniosporium</taxon>
    </lineage>
</organism>
<sequence length="203" mass="22090">MVSLMYLDHPRLNLSPEEKRVFAYLFQQADSEKIGVVTGEDAVKFFERTKLPANVLGEIWQIADTDNRGFLSSAGFCICLRLISHAQNGREPSQDLAFQQSPLPRFEGLNLPTGPAPAGPAPPAGLQPQLSGSGPIRVPPLAPDRAAEYAALFNKSGAQNGVMSGDVARQFFEKARLPNDVLGRIWNLADTEQRGALSITEFV</sequence>
<name>A0ACC3CUP3_9PEZI</name>
<dbReference type="Proteomes" id="UP001186974">
    <property type="component" value="Unassembled WGS sequence"/>
</dbReference>
<reference evidence="1" key="1">
    <citation type="submission" date="2024-09" db="EMBL/GenBank/DDBJ databases">
        <title>Black Yeasts Isolated from many extreme environments.</title>
        <authorList>
            <person name="Coleine C."/>
            <person name="Stajich J.E."/>
            <person name="Selbmann L."/>
        </authorList>
    </citation>
    <scope>NUCLEOTIDE SEQUENCE</scope>
    <source>
        <strain evidence="1">CCFEE 5737</strain>
    </source>
</reference>
<keyword evidence="2" id="KW-1185">Reference proteome</keyword>
<dbReference type="EMBL" id="JAWDJW010011516">
    <property type="protein sequence ID" value="KAK3044754.1"/>
    <property type="molecule type" value="Genomic_DNA"/>
</dbReference>
<comment type="caution">
    <text evidence="1">The sequence shown here is derived from an EMBL/GenBank/DDBJ whole genome shotgun (WGS) entry which is preliminary data.</text>
</comment>
<accession>A0ACC3CUP3</accession>
<feature type="non-terminal residue" evidence="1">
    <location>
        <position position="203"/>
    </location>
</feature>
<proteinExistence type="predicted"/>
<evidence type="ECO:0000313" key="1">
    <source>
        <dbReference type="EMBL" id="KAK3044754.1"/>
    </source>
</evidence>
<protein>
    <submittedName>
        <fullName evidence="1">Uncharacterized protein</fullName>
    </submittedName>
</protein>
<gene>
    <name evidence="1" type="ORF">LTS18_000450</name>
</gene>
<evidence type="ECO:0000313" key="2">
    <source>
        <dbReference type="Proteomes" id="UP001186974"/>
    </source>
</evidence>